<dbReference type="Proteomes" id="UP000229894">
    <property type="component" value="Unassembled WGS sequence"/>
</dbReference>
<accession>A0A2M7BUZ6</accession>
<feature type="domain" description="YoaR-like putative peptidoglycan binding" evidence="1">
    <location>
        <begin position="93"/>
        <end position="208"/>
    </location>
</feature>
<dbReference type="Gene3D" id="3.10.20.800">
    <property type="match status" value="1"/>
</dbReference>
<dbReference type="InterPro" id="IPR022029">
    <property type="entry name" value="YoaR-like_PG-bd"/>
</dbReference>
<dbReference type="InterPro" id="IPR052913">
    <property type="entry name" value="Glycopeptide_resist_protein"/>
</dbReference>
<name>A0A2M7BUZ6_9BACT</name>
<evidence type="ECO:0000313" key="3">
    <source>
        <dbReference type="Proteomes" id="UP000229894"/>
    </source>
</evidence>
<dbReference type="PANTHER" id="PTHR35788">
    <property type="entry name" value="EXPORTED PROTEIN-RELATED"/>
    <property type="match status" value="1"/>
</dbReference>
<dbReference type="InterPro" id="IPR038054">
    <property type="entry name" value="LD_TPept-like_central_sf"/>
</dbReference>
<dbReference type="PANTHER" id="PTHR35788:SF1">
    <property type="entry name" value="EXPORTED PROTEIN"/>
    <property type="match status" value="1"/>
</dbReference>
<evidence type="ECO:0000259" key="1">
    <source>
        <dbReference type="Pfam" id="PF12229"/>
    </source>
</evidence>
<proteinExistence type="predicted"/>
<reference evidence="3" key="1">
    <citation type="submission" date="2017-09" db="EMBL/GenBank/DDBJ databases">
        <title>Depth-based differentiation of microbial function through sediment-hosted aquifers and enrichment of novel symbionts in the deep terrestrial subsurface.</title>
        <authorList>
            <person name="Probst A.J."/>
            <person name="Ladd B."/>
            <person name="Jarett J.K."/>
            <person name="Geller-Mcgrath D.E."/>
            <person name="Sieber C.M.K."/>
            <person name="Emerson J.B."/>
            <person name="Anantharaman K."/>
            <person name="Thomas B.C."/>
            <person name="Malmstrom R."/>
            <person name="Stieglmeier M."/>
            <person name="Klingl A."/>
            <person name="Woyke T."/>
            <person name="Ryan C.M."/>
            <person name="Banfield J.F."/>
        </authorList>
    </citation>
    <scope>NUCLEOTIDE SEQUENCE [LARGE SCALE GENOMIC DNA]</scope>
</reference>
<dbReference type="InterPro" id="IPR007391">
    <property type="entry name" value="Vancomycin_resist_VanW"/>
</dbReference>
<gene>
    <name evidence="2" type="ORF">COS49_00750</name>
</gene>
<protein>
    <recommendedName>
        <fullName evidence="1">YoaR-like putative peptidoglycan binding domain-containing protein</fullName>
    </recommendedName>
</protein>
<evidence type="ECO:0000313" key="2">
    <source>
        <dbReference type="EMBL" id="PIV10390.1"/>
    </source>
</evidence>
<sequence>MLLWKKMKKIFSQSISFGLIVFIVLIYSVFFLQAVNGQKIVWGVRLVDLDLGRTDSETVQKTLKNKLDNFAKQELTFFYQDKSWPVSPDEDGTVNLTDLGFQFDERAILEMAYRVGRQANILINLKEQLISFVIGRQLEPIYQLDQEQFQNKTAELFKDIERPAENASLIFNQETDSFSLKHSTKGTTIKRDRLLTDLADRIKSFSSQPIELQLAFDYPTVENNEVELARQKAEQILTGQPYRLTLEGEYWTIDKERIIDWLKFEPTKEENSDNQILGCFLDEEKIKAHLAETARTIDQPIVNARLETEGNRAVIFSAGQVSFQVHQAETLQGLTENILAQPPISQTKIIASIAPPKITLSQTNDLGINALIGQGISNFGGSPKNRIHNIKTGTAKFNSLILNPGEEFSFNNLLGDSGPEEGFLPELVIKKNKIVPEYGGGLCQISTTFFRAAVNSGLEITERSPHAFPVVYYSPQGFDATVYEPHPDFRFINNTPAHLLIEGVIQGSQLTFNFYGTDDGRQVKIKGPYVLEKKEDGSMKTVLTQEVYQQGELVYEQTFYSNYNSPDLYPIGGNEEENSELD</sequence>
<dbReference type="EMBL" id="PEUX01000017">
    <property type="protein sequence ID" value="PIV10390.1"/>
    <property type="molecule type" value="Genomic_DNA"/>
</dbReference>
<comment type="caution">
    <text evidence="2">The sequence shown here is derived from an EMBL/GenBank/DDBJ whole genome shotgun (WGS) entry which is preliminary data.</text>
</comment>
<dbReference type="AlphaFoldDB" id="A0A2M7BUZ6"/>
<organism evidence="2 3">
    <name type="scientific">Candidatus Portnoybacteria bacterium CG03_land_8_20_14_0_80_41_10</name>
    <dbReference type="NCBI Taxonomy" id="1974808"/>
    <lineage>
        <taxon>Bacteria</taxon>
        <taxon>Candidatus Portnoyibacteriota</taxon>
    </lineage>
</organism>
<dbReference type="Pfam" id="PF04294">
    <property type="entry name" value="VanW"/>
    <property type="match status" value="1"/>
</dbReference>
<dbReference type="Pfam" id="PF12229">
    <property type="entry name" value="PG_binding_4"/>
    <property type="match status" value="1"/>
</dbReference>